<comment type="caution">
    <text evidence="6">The sequence shown here is derived from an EMBL/GenBank/DDBJ whole genome shotgun (WGS) entry which is preliminary data.</text>
</comment>
<keyword evidence="3" id="KW-0418">Kinase</keyword>
<comment type="similarity">
    <text evidence="1">Belongs to the HipA Ser/Thr kinase family.</text>
</comment>
<feature type="domain" description="HipA-like C-terminal" evidence="4">
    <location>
        <begin position="147"/>
        <end position="382"/>
    </location>
</feature>
<gene>
    <name evidence="6" type="ORF">JM946_13850</name>
</gene>
<dbReference type="InterPro" id="IPR017508">
    <property type="entry name" value="HipA_N1"/>
</dbReference>
<dbReference type="InterPro" id="IPR052028">
    <property type="entry name" value="HipA_Ser/Thr_kinase"/>
</dbReference>
<dbReference type="Gene3D" id="1.10.1070.20">
    <property type="match status" value="1"/>
</dbReference>
<dbReference type="Pfam" id="PF07804">
    <property type="entry name" value="HipA_C"/>
    <property type="match status" value="1"/>
</dbReference>
<evidence type="ECO:0000256" key="2">
    <source>
        <dbReference type="ARBA" id="ARBA00022679"/>
    </source>
</evidence>
<reference evidence="6 7" key="1">
    <citation type="journal article" date="2021" name="Int. J. Syst. Evol. Microbiol.">
        <title>Steroidobacter gossypii sp. nov., isolated from soil of cotton cropping field.</title>
        <authorList>
            <person name="Huang R."/>
            <person name="Yang S."/>
            <person name="Zhen C."/>
            <person name="Liu W."/>
        </authorList>
    </citation>
    <scope>NUCLEOTIDE SEQUENCE [LARGE SCALE GENOMIC DNA]</scope>
    <source>
        <strain evidence="6 7">S1-65</strain>
    </source>
</reference>
<evidence type="ECO:0000259" key="5">
    <source>
        <dbReference type="Pfam" id="PF13657"/>
    </source>
</evidence>
<evidence type="ECO:0000313" key="6">
    <source>
        <dbReference type="EMBL" id="MBM0105820.1"/>
    </source>
</evidence>
<evidence type="ECO:0000256" key="3">
    <source>
        <dbReference type="ARBA" id="ARBA00022777"/>
    </source>
</evidence>
<dbReference type="EMBL" id="JAEVLS010000002">
    <property type="protein sequence ID" value="MBM0105820.1"/>
    <property type="molecule type" value="Genomic_DNA"/>
</dbReference>
<dbReference type="Proteomes" id="UP000661077">
    <property type="component" value="Unassembled WGS sequence"/>
</dbReference>
<dbReference type="PANTHER" id="PTHR37419:SF1">
    <property type="entry name" value="SERINE_THREONINE-PROTEIN KINASE TOXIN HIPA"/>
    <property type="match status" value="1"/>
</dbReference>
<keyword evidence="2" id="KW-0808">Transferase</keyword>
<dbReference type="InterPro" id="IPR012893">
    <property type="entry name" value="HipA-like_C"/>
</dbReference>
<sequence length="433" mass="49012">MAARELIALINTTRVGRLREENDLWTFQYEPQWITSEHAFDLSPHLPRSAGRIVDGASKRPVQWFFDNLLPEEKTRDVLAREAKVDGSDAFGMLAYYGRESAGAITLQTQEEPEAQSGYVFLSDEELHERIAKLPKQSLSVGAPKHMSNAGGQHKLAVCIREGQLYHPVGNTPSTWLLKPDHEDKENWPSSAANEYFTMRLAAHLGLSVPEVAIRFVPDPVYLIRRFDRVHDAEPVQRLHAIDACQLLGLNRQFKYQQAGVDALIACIEQCANPARSRMSILQWTLFNLLIGNADAHLKNLSFLVRPSGIELAPFYDLVSTESYHACADNDPRWPHHELTMRIGDASTFSEVNAENFLAFAEQLRVNRRASTRLLERFTRTIDGAASQLCQAYEALPVPQNQRAGQLRVLRTIHIVVIREMIERLRSKKSETP</sequence>
<accession>A0ABS1WXW0</accession>
<organism evidence="6 7">
    <name type="scientific">Steroidobacter gossypii</name>
    <dbReference type="NCBI Taxonomy" id="2805490"/>
    <lineage>
        <taxon>Bacteria</taxon>
        <taxon>Pseudomonadati</taxon>
        <taxon>Pseudomonadota</taxon>
        <taxon>Gammaproteobacteria</taxon>
        <taxon>Steroidobacterales</taxon>
        <taxon>Steroidobacteraceae</taxon>
        <taxon>Steroidobacter</taxon>
    </lineage>
</organism>
<evidence type="ECO:0000256" key="1">
    <source>
        <dbReference type="ARBA" id="ARBA00010164"/>
    </source>
</evidence>
<protein>
    <submittedName>
        <fullName evidence="6">HipA domain-containing protein</fullName>
    </submittedName>
</protein>
<dbReference type="PANTHER" id="PTHR37419">
    <property type="entry name" value="SERINE/THREONINE-PROTEIN KINASE TOXIN HIPA"/>
    <property type="match status" value="1"/>
</dbReference>
<evidence type="ECO:0000259" key="4">
    <source>
        <dbReference type="Pfam" id="PF07804"/>
    </source>
</evidence>
<feature type="domain" description="HipA N-terminal subdomain 1" evidence="5">
    <location>
        <begin position="8"/>
        <end position="107"/>
    </location>
</feature>
<evidence type="ECO:0000313" key="7">
    <source>
        <dbReference type="Proteomes" id="UP000661077"/>
    </source>
</evidence>
<dbReference type="RefSeq" id="WP_203167842.1">
    <property type="nucleotide sequence ID" value="NZ_JAEVLS010000002.1"/>
</dbReference>
<dbReference type="NCBIfam" id="TIGR03071">
    <property type="entry name" value="couple_hipA"/>
    <property type="match status" value="1"/>
</dbReference>
<keyword evidence="7" id="KW-1185">Reference proteome</keyword>
<dbReference type="Pfam" id="PF13657">
    <property type="entry name" value="Couple_hipA"/>
    <property type="match status" value="1"/>
</dbReference>
<proteinExistence type="inferred from homology"/>
<name>A0ABS1WXW0_9GAMM</name>